<dbReference type="PROSITE" id="PS51375">
    <property type="entry name" value="PPR"/>
    <property type="match status" value="5"/>
</dbReference>
<dbReference type="OrthoDB" id="185373at2759"/>
<dbReference type="Proteomes" id="UP000189703">
    <property type="component" value="Unplaced"/>
</dbReference>
<dbReference type="GO" id="GO:0009451">
    <property type="term" value="P:RNA modification"/>
    <property type="evidence" value="ECO:0000318"/>
    <property type="project" value="GO_Central"/>
</dbReference>
<dbReference type="InterPro" id="IPR046848">
    <property type="entry name" value="E_motif"/>
</dbReference>
<dbReference type="Pfam" id="PF20431">
    <property type="entry name" value="E_motif"/>
    <property type="match status" value="1"/>
</dbReference>
<dbReference type="eggNOG" id="KOG4197">
    <property type="taxonomic scope" value="Eukaryota"/>
</dbReference>
<dbReference type="Gene3D" id="1.25.40.10">
    <property type="entry name" value="Tetratricopeptide repeat domain"/>
    <property type="match status" value="6"/>
</dbReference>
<accession>A0A1U8A1L7</accession>
<dbReference type="GO" id="GO:0003723">
    <property type="term" value="F:RNA binding"/>
    <property type="evidence" value="ECO:0000318"/>
    <property type="project" value="GO_Central"/>
</dbReference>
<name>A0A1U8A1L7_NELNU</name>
<keyword evidence="1" id="KW-1185">Reference proteome</keyword>
<dbReference type="RefSeq" id="XP_010260892.1">
    <property type="nucleotide sequence ID" value="XM_010262590.1"/>
</dbReference>
<dbReference type="InterPro" id="IPR011990">
    <property type="entry name" value="TPR-like_helical_dom_sf"/>
</dbReference>
<dbReference type="FunFam" id="1.25.40.10:FF:000090">
    <property type="entry name" value="Pentatricopeptide repeat-containing protein, chloroplastic"/>
    <property type="match status" value="1"/>
</dbReference>
<evidence type="ECO:0000313" key="1">
    <source>
        <dbReference type="Proteomes" id="UP000189703"/>
    </source>
</evidence>
<organism evidence="1 2">
    <name type="scientific">Nelumbo nucifera</name>
    <name type="common">Sacred lotus</name>
    <dbReference type="NCBI Taxonomy" id="4432"/>
    <lineage>
        <taxon>Eukaryota</taxon>
        <taxon>Viridiplantae</taxon>
        <taxon>Streptophyta</taxon>
        <taxon>Embryophyta</taxon>
        <taxon>Tracheophyta</taxon>
        <taxon>Spermatophyta</taxon>
        <taxon>Magnoliopsida</taxon>
        <taxon>Proteales</taxon>
        <taxon>Nelumbonaceae</taxon>
        <taxon>Nelumbo</taxon>
    </lineage>
</organism>
<evidence type="ECO:0000313" key="2">
    <source>
        <dbReference type="RefSeq" id="XP_010260892.1"/>
    </source>
</evidence>
<dbReference type="OMA" id="RISWTTM"/>
<dbReference type="Pfam" id="PF01535">
    <property type="entry name" value="PPR"/>
    <property type="match status" value="5"/>
</dbReference>
<dbReference type="KEGG" id="nnu:104599851"/>
<dbReference type="NCBIfam" id="TIGR00756">
    <property type="entry name" value="PPR"/>
    <property type="match status" value="5"/>
</dbReference>
<dbReference type="InterPro" id="IPR046960">
    <property type="entry name" value="PPR_At4g14850-like_plant"/>
</dbReference>
<dbReference type="AlphaFoldDB" id="A0A1U8A1L7"/>
<dbReference type="GeneID" id="104599851"/>
<reference evidence="2" key="1">
    <citation type="submission" date="2025-08" db="UniProtKB">
        <authorList>
            <consortium name="RefSeq"/>
        </authorList>
    </citation>
    <scope>IDENTIFICATION</scope>
</reference>
<protein>
    <submittedName>
        <fullName evidence="2">Pentatricopeptide repeat-containing protein At2g13600-like</fullName>
    </submittedName>
</protein>
<gene>
    <name evidence="2" type="primary">LOC104599851</name>
</gene>
<dbReference type="FunFam" id="1.25.40.10:FF:000285">
    <property type="entry name" value="Pentatricopeptide repeat-containing protein, chloroplastic"/>
    <property type="match status" value="1"/>
</dbReference>
<dbReference type="PANTHER" id="PTHR47926">
    <property type="entry name" value="PENTATRICOPEPTIDE REPEAT-CONTAINING PROTEIN"/>
    <property type="match status" value="1"/>
</dbReference>
<proteinExistence type="predicted"/>
<dbReference type="Pfam" id="PF13041">
    <property type="entry name" value="PPR_2"/>
    <property type="match status" value="3"/>
</dbReference>
<sequence length="658" mass="73311">MGSPNALLNLYLEQGKWRELTAFYQRIRNQGFQPNSFTFSLLLKSFSSSHSPSLHQCQAIHADATKRGFIHSDPYVTNALVSAYARYGSLQNARKLFDEIPCPNPVCWNTVISSFFHAGDCGGAGQLFDQMKLTQNPNDITWSAMVAGYTQNGRPEDALLSFKQMGGEVDETCSCLLPNSHTITSVLSACGQLREIHFGVQVHAYTVKISTYIENDVFVGSALVDMYGRCGFQELARVVFDSMVIKCVVGWSTLIATYIRNECPSRAIETFREMASDGSEPNYVTLTTLITACADMPSLILGKELHGFIIRRGMEPDAFVFTALIGMYGKCNYMLYARQLFEMGKIYEKCNSTAMWNSLIAGYVENNCIDEAWTLFQSMYQYGGVKPNSVTMAIVLPLCARFASLLYGKKIHCYALKNGLDEDTLVGNSLLDMYSKCGKLQYAENQFVRMTKKNRISWTSMIDGYGMHGNGKDAIRVFEGMAREKDISPDHVTFVALISACSHAGLVEEGVRYFEAMHKEYGVVPMEENYGSVVDLLARAGRLEEAKGLIASMPMEPGASVWGALLGACRINGNVEEAETAAEILFKLEPNEGGFQKLLSSIYAEKGRLDSVAEVRRAMREKGVPKREGFSWLETKEGTYRFLVGSDAHFHDRPYMKL</sequence>
<dbReference type="PANTHER" id="PTHR47926:SF452">
    <property type="entry name" value="PENTATRICOPEPTIDE REPEAT-CONTAINING PROTEIN"/>
    <property type="match status" value="1"/>
</dbReference>
<dbReference type="InterPro" id="IPR002885">
    <property type="entry name" value="PPR_rpt"/>
</dbReference>